<gene>
    <name evidence="2" type="ORF">FO440_11085</name>
</gene>
<organism evidence="2 3">
    <name type="scientific">Mucilaginibacter corticis</name>
    <dbReference type="NCBI Taxonomy" id="2597670"/>
    <lineage>
        <taxon>Bacteria</taxon>
        <taxon>Pseudomonadati</taxon>
        <taxon>Bacteroidota</taxon>
        <taxon>Sphingobacteriia</taxon>
        <taxon>Sphingobacteriales</taxon>
        <taxon>Sphingobacteriaceae</taxon>
        <taxon>Mucilaginibacter</taxon>
    </lineage>
</organism>
<evidence type="ECO:0000259" key="1">
    <source>
        <dbReference type="Pfam" id="PF00535"/>
    </source>
</evidence>
<dbReference type="CDD" id="cd00761">
    <property type="entry name" value="Glyco_tranf_GTA_type"/>
    <property type="match status" value="1"/>
</dbReference>
<dbReference type="OrthoDB" id="6638511at2"/>
<evidence type="ECO:0000313" key="2">
    <source>
        <dbReference type="EMBL" id="TSJ40296.1"/>
    </source>
</evidence>
<keyword evidence="3" id="KW-1185">Reference proteome</keyword>
<protein>
    <submittedName>
        <fullName evidence="2">Glycosyltransferase family 2 protein</fullName>
    </submittedName>
</protein>
<dbReference type="AlphaFoldDB" id="A0A556MK85"/>
<sequence>MPAFNAGLTIKESIDSVLRQSYSNWELIIINDASTDNTASVIDEYLNNENRIVLINLKKNGGLPNARNEGIKNAKGKYITFLDSDDLWFPDKLATQIEFHEKHPDINISHSKYELFDKSGIVKRPLKNIVEFNYKRQGDLRPTIYSVNTVGVLTVMVNRELLNKSGYFDTNLWTMEDQDLWIRIAELGENFGYINKSLAKYRLNVNGITHNLNKYKKAYKVLIKKYENEISRLNATNMAWAYYYRYFGIAHFKKGNYKISVLYLKKSIKLDRYFLNKLLTTVSFFKALFKHYF</sequence>
<dbReference type="InterPro" id="IPR001173">
    <property type="entry name" value="Glyco_trans_2-like"/>
</dbReference>
<dbReference type="SUPFAM" id="SSF53448">
    <property type="entry name" value="Nucleotide-diphospho-sugar transferases"/>
    <property type="match status" value="1"/>
</dbReference>
<dbReference type="PANTHER" id="PTHR43685">
    <property type="entry name" value="GLYCOSYLTRANSFERASE"/>
    <property type="match status" value="1"/>
</dbReference>
<evidence type="ECO:0000313" key="3">
    <source>
        <dbReference type="Proteomes" id="UP000318733"/>
    </source>
</evidence>
<comment type="caution">
    <text evidence="2">The sequence shown here is derived from an EMBL/GenBank/DDBJ whole genome shotgun (WGS) entry which is preliminary data.</text>
</comment>
<dbReference type="Proteomes" id="UP000318733">
    <property type="component" value="Unassembled WGS sequence"/>
</dbReference>
<accession>A0A556MK85</accession>
<dbReference type="InterPro" id="IPR050834">
    <property type="entry name" value="Glycosyltransf_2"/>
</dbReference>
<feature type="domain" description="Glycosyltransferase 2-like" evidence="1">
    <location>
        <begin position="1"/>
        <end position="128"/>
    </location>
</feature>
<proteinExistence type="predicted"/>
<dbReference type="Pfam" id="PF00535">
    <property type="entry name" value="Glycos_transf_2"/>
    <property type="match status" value="1"/>
</dbReference>
<dbReference type="EMBL" id="VLPK01000002">
    <property type="protein sequence ID" value="TSJ40296.1"/>
    <property type="molecule type" value="Genomic_DNA"/>
</dbReference>
<dbReference type="InterPro" id="IPR029044">
    <property type="entry name" value="Nucleotide-diphossugar_trans"/>
</dbReference>
<dbReference type="GO" id="GO:0016740">
    <property type="term" value="F:transferase activity"/>
    <property type="evidence" value="ECO:0007669"/>
    <property type="project" value="UniProtKB-KW"/>
</dbReference>
<name>A0A556MK85_9SPHI</name>
<reference evidence="2 3" key="1">
    <citation type="submission" date="2019-07" db="EMBL/GenBank/DDBJ databases">
        <authorList>
            <person name="Huq M.A."/>
        </authorList>
    </citation>
    <scope>NUCLEOTIDE SEQUENCE [LARGE SCALE GENOMIC DNA]</scope>
    <source>
        <strain evidence="2 3">MAH-19</strain>
    </source>
</reference>
<dbReference type="Gene3D" id="3.90.550.10">
    <property type="entry name" value="Spore Coat Polysaccharide Biosynthesis Protein SpsA, Chain A"/>
    <property type="match status" value="1"/>
</dbReference>
<keyword evidence="2" id="KW-0808">Transferase</keyword>
<dbReference type="RefSeq" id="WP_144248334.1">
    <property type="nucleotide sequence ID" value="NZ_VLPK01000002.1"/>
</dbReference>
<dbReference type="PANTHER" id="PTHR43685:SF2">
    <property type="entry name" value="GLYCOSYLTRANSFERASE 2-LIKE DOMAIN-CONTAINING PROTEIN"/>
    <property type="match status" value="1"/>
</dbReference>